<name>A0A067T8R6_GALM3</name>
<gene>
    <name evidence="2" type="ORF">GALMADRAFT_1243524</name>
</gene>
<keyword evidence="1" id="KW-0472">Membrane</keyword>
<keyword evidence="3" id="KW-1185">Reference proteome</keyword>
<keyword evidence="1" id="KW-0812">Transmembrane</keyword>
<reference evidence="3" key="1">
    <citation type="journal article" date="2014" name="Proc. Natl. Acad. Sci. U.S.A.">
        <title>Extensive sampling of basidiomycete genomes demonstrates inadequacy of the white-rot/brown-rot paradigm for wood decay fungi.</title>
        <authorList>
            <person name="Riley R."/>
            <person name="Salamov A.A."/>
            <person name="Brown D.W."/>
            <person name="Nagy L.G."/>
            <person name="Floudas D."/>
            <person name="Held B.W."/>
            <person name="Levasseur A."/>
            <person name="Lombard V."/>
            <person name="Morin E."/>
            <person name="Otillar R."/>
            <person name="Lindquist E.A."/>
            <person name="Sun H."/>
            <person name="LaButti K.M."/>
            <person name="Schmutz J."/>
            <person name="Jabbour D."/>
            <person name="Luo H."/>
            <person name="Baker S.E."/>
            <person name="Pisabarro A.G."/>
            <person name="Walton J.D."/>
            <person name="Blanchette R.A."/>
            <person name="Henrissat B."/>
            <person name="Martin F."/>
            <person name="Cullen D."/>
            <person name="Hibbett D.S."/>
            <person name="Grigoriev I.V."/>
        </authorList>
    </citation>
    <scope>NUCLEOTIDE SEQUENCE [LARGE SCALE GENOMIC DNA]</scope>
    <source>
        <strain evidence="3">CBS 339.88</strain>
    </source>
</reference>
<feature type="transmembrane region" description="Helical" evidence="1">
    <location>
        <begin position="27"/>
        <end position="47"/>
    </location>
</feature>
<proteinExistence type="predicted"/>
<organism evidence="2 3">
    <name type="scientific">Galerina marginata (strain CBS 339.88)</name>
    <dbReference type="NCBI Taxonomy" id="685588"/>
    <lineage>
        <taxon>Eukaryota</taxon>
        <taxon>Fungi</taxon>
        <taxon>Dikarya</taxon>
        <taxon>Basidiomycota</taxon>
        <taxon>Agaricomycotina</taxon>
        <taxon>Agaricomycetes</taxon>
        <taxon>Agaricomycetidae</taxon>
        <taxon>Agaricales</taxon>
        <taxon>Agaricineae</taxon>
        <taxon>Strophariaceae</taxon>
        <taxon>Galerina</taxon>
    </lineage>
</organism>
<keyword evidence="1" id="KW-1133">Transmembrane helix</keyword>
<evidence type="ECO:0000256" key="1">
    <source>
        <dbReference type="SAM" id="Phobius"/>
    </source>
</evidence>
<evidence type="ECO:0000313" key="2">
    <source>
        <dbReference type="EMBL" id="KDR79506.1"/>
    </source>
</evidence>
<evidence type="ECO:0000313" key="3">
    <source>
        <dbReference type="Proteomes" id="UP000027222"/>
    </source>
</evidence>
<dbReference type="Proteomes" id="UP000027222">
    <property type="component" value="Unassembled WGS sequence"/>
</dbReference>
<dbReference type="EMBL" id="KL142373">
    <property type="protein sequence ID" value="KDR79506.1"/>
    <property type="molecule type" value="Genomic_DNA"/>
</dbReference>
<protein>
    <submittedName>
        <fullName evidence="2">Uncharacterized protein</fullName>
    </submittedName>
</protein>
<accession>A0A067T8R6</accession>
<sequence>MCIYYAQLRLEFKVCNYKRPVQSVIGIRVRHVIVAALSLLVCWTLSMDKDIDSDEDEDESEEWRVWIFFWFWDLGIFYFNLKRVWSA</sequence>
<dbReference type="HOGENOM" id="CLU_2483539_0_0_1"/>
<feature type="transmembrane region" description="Helical" evidence="1">
    <location>
        <begin position="63"/>
        <end position="81"/>
    </location>
</feature>
<dbReference type="AlphaFoldDB" id="A0A067T8R6"/>